<organism evidence="1 2">
    <name type="scientific">Pseudomonas beijingensis</name>
    <dbReference type="NCBI Taxonomy" id="2954101"/>
    <lineage>
        <taxon>Bacteria</taxon>
        <taxon>Pseudomonadati</taxon>
        <taxon>Pseudomonadota</taxon>
        <taxon>Gammaproteobacteria</taxon>
        <taxon>Pseudomonadales</taxon>
        <taxon>Pseudomonadaceae</taxon>
        <taxon>Pseudomonas</taxon>
    </lineage>
</organism>
<name>A0ABY9FC22_9PSED</name>
<proteinExistence type="predicted"/>
<evidence type="ECO:0008006" key="3">
    <source>
        <dbReference type="Google" id="ProtNLM"/>
    </source>
</evidence>
<evidence type="ECO:0000313" key="2">
    <source>
        <dbReference type="Proteomes" id="UP001224838"/>
    </source>
</evidence>
<dbReference type="EMBL" id="CP117451">
    <property type="protein sequence ID" value="WLG99784.1"/>
    <property type="molecule type" value="Genomic_DNA"/>
</dbReference>
<dbReference type="Proteomes" id="UP001224838">
    <property type="component" value="Chromosome"/>
</dbReference>
<evidence type="ECO:0000313" key="1">
    <source>
        <dbReference type="EMBL" id="WLG99784.1"/>
    </source>
</evidence>
<dbReference type="RefSeq" id="WP_305468047.1">
    <property type="nucleotide sequence ID" value="NZ_CP117451.1"/>
</dbReference>
<reference evidence="1 2" key="1">
    <citation type="submission" date="2023-02" db="EMBL/GenBank/DDBJ databases">
        <title>Evolution of Hrp T3SS in non-pathogenic Pseudomonas fluorescens.</title>
        <authorList>
            <person name="Liao K."/>
            <person name="Wei H."/>
            <person name="Gu Y."/>
        </authorList>
    </citation>
    <scope>NUCLEOTIDE SEQUENCE [LARGE SCALE GENOMIC DNA]</scope>
    <source>
        <strain evidence="1 2">FP2034</strain>
    </source>
</reference>
<protein>
    <recommendedName>
        <fullName evidence="3">Immunity protein 30</fullName>
    </recommendedName>
</protein>
<keyword evidence="2" id="KW-1185">Reference proteome</keyword>
<gene>
    <name evidence="1" type="ORF">PSH92_20795</name>
</gene>
<sequence>MKSVYDQHDIWGLLFVFNIENTRDEAREELIVSKNINDDEELAQLFDALVRPEFFSYNLKERDVLVYTLRYFLETGDDFNYVFSNMVAYFDDDVKDQRQFMRVLLNCLERYQAEHHA</sequence>
<accession>A0ABY9FC22</accession>